<sequence length="158" mass="17844">MNKIVMSRVDFRLIHGQVITKWLKYYPARKVVIIDDLLAEDEFMAEIYKMAIPQGLVLDILNTDELADYLANSQEELFLLFKSIETAYQMIKQGIQLPQLVIGGVPSESGKKMVFSGVYLSKIELEQLQELESLGVPISFATTPDDKSTQLASIRDSL</sequence>
<evidence type="ECO:0000313" key="9">
    <source>
        <dbReference type="EMBL" id="MEO1769066.1"/>
    </source>
</evidence>
<reference evidence="9 10" key="1">
    <citation type="submission" date="2021-03" db="EMBL/GenBank/DDBJ databases">
        <authorList>
            <person name="Gilmore M.S."/>
            <person name="Schwartzman J."/>
            <person name="Van Tyne D."/>
            <person name="Martin M."/>
            <person name="Earl A.M."/>
            <person name="Manson A.L."/>
            <person name="Straub T."/>
            <person name="Salamzade R."/>
            <person name="Saavedra J."/>
            <person name="Lebreton F."/>
            <person name="Prichula J."/>
            <person name="Schaufler K."/>
            <person name="Gaca A."/>
            <person name="Sgardioli B."/>
            <person name="Wagenaar J."/>
            <person name="Strong T."/>
        </authorList>
    </citation>
    <scope>NUCLEOTIDE SEQUENCE [LARGE SCALE GENOMIC DNA]</scope>
    <source>
        <strain evidence="9 10">665A</strain>
    </source>
</reference>
<evidence type="ECO:0000256" key="1">
    <source>
        <dbReference type="ARBA" id="ARBA00004496"/>
    </source>
</evidence>
<name>A0ABV0EKB2_9ENTE</name>
<keyword evidence="2" id="KW-0813">Transport</keyword>
<keyword evidence="5" id="KW-0808">Transferase</keyword>
<dbReference type="InterPro" id="IPR036667">
    <property type="entry name" value="PTS_IIB_sorbose-sp_sf"/>
</dbReference>
<dbReference type="InterPro" id="IPR004720">
    <property type="entry name" value="PTS_IIB_sorbose-sp"/>
</dbReference>
<proteinExistence type="predicted"/>
<dbReference type="RefSeq" id="WP_207703951.1">
    <property type="nucleotide sequence ID" value="NZ_JAFREL020000001.1"/>
</dbReference>
<protein>
    <submittedName>
        <fullName evidence="9">PTS system, D-glucosaminate-specific IIB component</fullName>
    </submittedName>
</protein>
<dbReference type="SUPFAM" id="SSF52728">
    <property type="entry name" value="PTS IIb component"/>
    <property type="match status" value="1"/>
</dbReference>
<gene>
    <name evidence="9" type="ORF">JZO67_001005</name>
</gene>
<feature type="domain" description="PTS EIIB type-4" evidence="8">
    <location>
        <begin position="1"/>
        <end position="158"/>
    </location>
</feature>
<evidence type="ECO:0000256" key="2">
    <source>
        <dbReference type="ARBA" id="ARBA00022448"/>
    </source>
</evidence>
<evidence type="ECO:0000256" key="3">
    <source>
        <dbReference type="ARBA" id="ARBA00022490"/>
    </source>
</evidence>
<evidence type="ECO:0000256" key="5">
    <source>
        <dbReference type="ARBA" id="ARBA00022679"/>
    </source>
</evidence>
<keyword evidence="7" id="KW-0418">Kinase</keyword>
<dbReference type="PROSITE" id="PS51101">
    <property type="entry name" value="PTS_EIIB_TYPE_4"/>
    <property type="match status" value="1"/>
</dbReference>
<evidence type="ECO:0000256" key="7">
    <source>
        <dbReference type="ARBA" id="ARBA00022777"/>
    </source>
</evidence>
<keyword evidence="4" id="KW-0762">Sugar transport</keyword>
<evidence type="ECO:0000259" key="8">
    <source>
        <dbReference type="PROSITE" id="PS51101"/>
    </source>
</evidence>
<organism evidence="9 10">
    <name type="scientific">Candidatus Enterococcus ferrettii</name>
    <dbReference type="NCBI Taxonomy" id="2815324"/>
    <lineage>
        <taxon>Bacteria</taxon>
        <taxon>Bacillati</taxon>
        <taxon>Bacillota</taxon>
        <taxon>Bacilli</taxon>
        <taxon>Lactobacillales</taxon>
        <taxon>Enterococcaceae</taxon>
        <taxon>Enterococcus</taxon>
    </lineage>
</organism>
<accession>A0ABV0EKB2</accession>
<evidence type="ECO:0000256" key="4">
    <source>
        <dbReference type="ARBA" id="ARBA00022597"/>
    </source>
</evidence>
<dbReference type="EMBL" id="JAFREL020000001">
    <property type="protein sequence ID" value="MEO1769066.1"/>
    <property type="molecule type" value="Genomic_DNA"/>
</dbReference>
<comment type="caution">
    <text evidence="9">The sequence shown here is derived from an EMBL/GenBank/DDBJ whole genome shotgun (WGS) entry which is preliminary data.</text>
</comment>
<evidence type="ECO:0000256" key="6">
    <source>
        <dbReference type="ARBA" id="ARBA00022683"/>
    </source>
</evidence>
<keyword evidence="6" id="KW-0598">Phosphotransferase system</keyword>
<dbReference type="Gene3D" id="3.40.35.10">
    <property type="entry name" value="Phosphotransferase system, sorbose subfamily IIB component"/>
    <property type="match status" value="1"/>
</dbReference>
<keyword evidence="10" id="KW-1185">Reference proteome</keyword>
<reference evidence="9 10" key="2">
    <citation type="submission" date="2024-02" db="EMBL/GenBank/DDBJ databases">
        <title>The Genome Sequence of Enterococcus sp. DIV0159.</title>
        <authorList>
            <person name="Earl A."/>
            <person name="Manson A."/>
            <person name="Gilmore M."/>
            <person name="Sanders J."/>
            <person name="Shea T."/>
            <person name="Howe W."/>
            <person name="Livny J."/>
            <person name="Cuomo C."/>
            <person name="Neafsey D."/>
            <person name="Birren B."/>
        </authorList>
    </citation>
    <scope>NUCLEOTIDE SEQUENCE [LARGE SCALE GENOMIC DNA]</scope>
    <source>
        <strain evidence="9 10">665A</strain>
    </source>
</reference>
<dbReference type="Proteomes" id="UP000664357">
    <property type="component" value="Unassembled WGS sequence"/>
</dbReference>
<comment type="subcellular location">
    <subcellularLocation>
        <location evidence="1">Cytoplasm</location>
    </subcellularLocation>
</comment>
<keyword evidence="3" id="KW-0963">Cytoplasm</keyword>
<dbReference type="Pfam" id="PF03830">
    <property type="entry name" value="PTSIIB_sorb"/>
    <property type="match status" value="1"/>
</dbReference>
<evidence type="ECO:0000313" key="10">
    <source>
        <dbReference type="Proteomes" id="UP000664357"/>
    </source>
</evidence>